<proteinExistence type="predicted"/>
<sequence>MRKNGGFDPKWPTSCGVCTMGPRDFFVGREKLHMCTKFHKPRTKHALGLVVLMLLEGAVEQLGHAYQLFHWISVGGWTNINPIEFGAYRIKNVEIRSKRNALAESRACRAVTATPSSRNC</sequence>
<evidence type="ECO:0000313" key="2">
    <source>
        <dbReference type="Proteomes" id="UP001345963"/>
    </source>
</evidence>
<gene>
    <name evidence="1" type="ORF">ATANTOWER_008661</name>
</gene>
<organism evidence="1 2">
    <name type="scientific">Ataeniobius toweri</name>
    <dbReference type="NCBI Taxonomy" id="208326"/>
    <lineage>
        <taxon>Eukaryota</taxon>
        <taxon>Metazoa</taxon>
        <taxon>Chordata</taxon>
        <taxon>Craniata</taxon>
        <taxon>Vertebrata</taxon>
        <taxon>Euteleostomi</taxon>
        <taxon>Actinopterygii</taxon>
        <taxon>Neopterygii</taxon>
        <taxon>Teleostei</taxon>
        <taxon>Neoteleostei</taxon>
        <taxon>Acanthomorphata</taxon>
        <taxon>Ovalentaria</taxon>
        <taxon>Atherinomorphae</taxon>
        <taxon>Cyprinodontiformes</taxon>
        <taxon>Goodeidae</taxon>
        <taxon>Ataeniobius</taxon>
    </lineage>
</organism>
<protein>
    <submittedName>
        <fullName evidence="1">Uncharacterized protein</fullName>
    </submittedName>
</protein>
<comment type="caution">
    <text evidence="1">The sequence shown here is derived from an EMBL/GenBank/DDBJ whole genome shotgun (WGS) entry which is preliminary data.</text>
</comment>
<reference evidence="1 2" key="1">
    <citation type="submission" date="2021-07" db="EMBL/GenBank/DDBJ databases">
        <authorList>
            <person name="Palmer J.M."/>
        </authorList>
    </citation>
    <scope>NUCLEOTIDE SEQUENCE [LARGE SCALE GENOMIC DNA]</scope>
    <source>
        <strain evidence="1 2">AT_MEX2019</strain>
        <tissue evidence="1">Muscle</tissue>
    </source>
</reference>
<accession>A0ABU7AWT9</accession>
<dbReference type="EMBL" id="JAHUTI010031542">
    <property type="protein sequence ID" value="MED6242707.1"/>
    <property type="molecule type" value="Genomic_DNA"/>
</dbReference>
<evidence type="ECO:0000313" key="1">
    <source>
        <dbReference type="EMBL" id="MED6242707.1"/>
    </source>
</evidence>
<keyword evidence="2" id="KW-1185">Reference proteome</keyword>
<dbReference type="Proteomes" id="UP001345963">
    <property type="component" value="Unassembled WGS sequence"/>
</dbReference>
<name>A0ABU7AWT9_9TELE</name>